<name>A0A9X4MM87_STRSU</name>
<accession>A0A9X4MM87</accession>
<organism evidence="1 2">
    <name type="scientific">Streptococcus suis</name>
    <dbReference type="NCBI Taxonomy" id="1307"/>
    <lineage>
        <taxon>Bacteria</taxon>
        <taxon>Bacillati</taxon>
        <taxon>Bacillota</taxon>
        <taxon>Bacilli</taxon>
        <taxon>Lactobacillales</taxon>
        <taxon>Streptococcaceae</taxon>
        <taxon>Streptococcus</taxon>
    </lineage>
</organism>
<comment type="caution">
    <text evidence="1">The sequence shown here is derived from an EMBL/GenBank/DDBJ whole genome shotgun (WGS) entry which is preliminary data.</text>
</comment>
<evidence type="ECO:0000313" key="2">
    <source>
        <dbReference type="Proteomes" id="UP001152879"/>
    </source>
</evidence>
<reference evidence="1" key="1">
    <citation type="submission" date="2022-07" db="EMBL/GenBank/DDBJ databases">
        <title>Whole Genome Sequencing of Streptococcus suis.</title>
        <authorList>
            <person name="Dai X."/>
            <person name="Huang J."/>
            <person name="Wang L."/>
        </authorList>
    </citation>
    <scope>NUCLEOTIDE SEQUENCE</scope>
    <source>
        <strain evidence="1">SFB2</strain>
    </source>
</reference>
<dbReference type="EMBL" id="JANFML010000009">
    <property type="protein sequence ID" value="MDG4512085.1"/>
    <property type="molecule type" value="Genomic_DNA"/>
</dbReference>
<protein>
    <submittedName>
        <fullName evidence="1">Uncharacterized protein</fullName>
    </submittedName>
</protein>
<sequence length="96" mass="10759">MTMNMKQLISTTLTMFMIISLYSVNVIHAATVEATATNSSTTMRTELTFLEGTPGDNHLVYTYLENGIHYKVVENADANFIKINSTTYVMNVKVIM</sequence>
<proteinExistence type="predicted"/>
<dbReference type="AlphaFoldDB" id="A0A9X4MM87"/>
<gene>
    <name evidence="1" type="ORF">NOL15_04350</name>
</gene>
<dbReference type="Proteomes" id="UP001152879">
    <property type="component" value="Unassembled WGS sequence"/>
</dbReference>
<evidence type="ECO:0000313" key="1">
    <source>
        <dbReference type="EMBL" id="MDG4512085.1"/>
    </source>
</evidence>